<dbReference type="OrthoDB" id="5953925at2"/>
<dbReference type="CDD" id="cd11541">
    <property type="entry name" value="NTP-PPase_u4"/>
    <property type="match status" value="1"/>
</dbReference>
<sequence>MKNKSRKGKESTLTLEEYQAAVERTDEKKRAIISLLGLVGEIGDLHSTYKKGLLHNQHPVFRREVAEELGDILWYVASLATRNKLSLEDIARANLVKAGQLFDTGQKTEFDRGYEEDERFPRNFSVVFEEKKVGDAVQVKICINNVYVGNGLDDNAHADDGYRYHDVFHLAYTAILGWSPVIRALLRRKRKSDDDIDRIEDGARAIFLEEAISVFVFNQAAERNYYRDINSIDTGMLKTIKKLSANLEVKQCTAKQWQEAIFQGYAMFHLLKENGGGTISVDLDARSISYTPNKKTKSTGVRNAGRTGSNVPRSVANRSQKNSSRSRRSV</sequence>
<dbReference type="EMBL" id="SLZQ01000002">
    <property type="protein sequence ID" value="TCS38378.1"/>
    <property type="molecule type" value="Genomic_DNA"/>
</dbReference>
<dbReference type="AlphaFoldDB" id="A0A4R3HYS9"/>
<feature type="compositionally biased region" description="Polar residues" evidence="1">
    <location>
        <begin position="292"/>
        <end position="322"/>
    </location>
</feature>
<organism evidence="3 4">
    <name type="scientific">Paucimonas lemoignei</name>
    <name type="common">Pseudomonas lemoignei</name>
    <dbReference type="NCBI Taxonomy" id="29443"/>
    <lineage>
        <taxon>Bacteria</taxon>
        <taxon>Pseudomonadati</taxon>
        <taxon>Pseudomonadota</taxon>
        <taxon>Betaproteobacteria</taxon>
        <taxon>Burkholderiales</taxon>
        <taxon>Burkholderiaceae</taxon>
        <taxon>Paucimonas</taxon>
    </lineage>
</organism>
<dbReference type="SUPFAM" id="SSF101386">
    <property type="entry name" value="all-alpha NTP pyrophosphatases"/>
    <property type="match status" value="1"/>
</dbReference>
<dbReference type="GO" id="GO:0016787">
    <property type="term" value="F:hydrolase activity"/>
    <property type="evidence" value="ECO:0007669"/>
    <property type="project" value="UniProtKB-KW"/>
</dbReference>
<reference evidence="3 4" key="1">
    <citation type="submission" date="2019-03" db="EMBL/GenBank/DDBJ databases">
        <title>Genomic Encyclopedia of Type Strains, Phase IV (KMG-IV): sequencing the most valuable type-strain genomes for metagenomic binning, comparative biology and taxonomic classification.</title>
        <authorList>
            <person name="Goeker M."/>
        </authorList>
    </citation>
    <scope>NUCLEOTIDE SEQUENCE [LARGE SCALE GENOMIC DNA]</scope>
    <source>
        <strain evidence="3 4">DSM 7445</strain>
    </source>
</reference>
<gene>
    <name evidence="3" type="ORF">EDC30_102115</name>
</gene>
<comment type="caution">
    <text evidence="3">The sequence shown here is derived from an EMBL/GenBank/DDBJ whole genome shotgun (WGS) entry which is preliminary data.</text>
</comment>
<dbReference type="InterPro" id="IPR011379">
    <property type="entry name" value="MazG-related_GP37"/>
</dbReference>
<proteinExistence type="predicted"/>
<evidence type="ECO:0000259" key="2">
    <source>
        <dbReference type="Pfam" id="PF18722"/>
    </source>
</evidence>
<accession>A0A4R3HYS9</accession>
<dbReference type="Gene3D" id="1.10.287.1080">
    <property type="entry name" value="MazG-like"/>
    <property type="match status" value="1"/>
</dbReference>
<protein>
    <submittedName>
        <fullName evidence="3">MazG-like nucleotide pyrophosphohydrolase family protein</fullName>
    </submittedName>
</protein>
<dbReference type="Pfam" id="PF18722">
    <property type="entry name" value="MazG_C"/>
    <property type="match status" value="1"/>
</dbReference>
<keyword evidence="4" id="KW-1185">Reference proteome</keyword>
<keyword evidence="3" id="KW-0378">Hydrolase</keyword>
<evidence type="ECO:0000256" key="1">
    <source>
        <dbReference type="SAM" id="MobiDB-lite"/>
    </source>
</evidence>
<name>A0A4R3HYS9_PAULE</name>
<dbReference type="Proteomes" id="UP000295382">
    <property type="component" value="Unassembled WGS sequence"/>
</dbReference>
<feature type="region of interest" description="Disordered" evidence="1">
    <location>
        <begin position="292"/>
        <end position="330"/>
    </location>
</feature>
<evidence type="ECO:0000313" key="3">
    <source>
        <dbReference type="EMBL" id="TCS38378.1"/>
    </source>
</evidence>
<dbReference type="RefSeq" id="WP_132257443.1">
    <property type="nucleotide sequence ID" value="NZ_SLZQ01000002.1"/>
</dbReference>
<dbReference type="InterPro" id="IPR041407">
    <property type="entry name" value="MazG_C"/>
</dbReference>
<evidence type="ECO:0000313" key="4">
    <source>
        <dbReference type="Proteomes" id="UP000295382"/>
    </source>
</evidence>
<feature type="domain" description="MazG C-terminal" evidence="2">
    <location>
        <begin position="107"/>
        <end position="293"/>
    </location>
</feature>